<dbReference type="KEGG" id="hpse:HPF_18545"/>
<keyword evidence="1" id="KW-1133">Transmembrane helix</keyword>
<dbReference type="RefSeq" id="WP_079365446.1">
    <property type="nucleotide sequence ID" value="NZ_CP037867.1"/>
</dbReference>
<name>A0A4P6X3I5_HYDPS</name>
<accession>A0A4P6X3I5</accession>
<gene>
    <name evidence="2" type="ORF">HPF_18545</name>
</gene>
<reference evidence="2 3" key="1">
    <citation type="submission" date="2019-03" db="EMBL/GenBank/DDBJ databases">
        <authorList>
            <person name="Sebastian G."/>
            <person name="Baumann P."/>
            <person name="Ruckert C."/>
            <person name="Kalinowski J."/>
            <person name="Nebel B."/>
            <person name="Takors R."/>
            <person name="Blombach B."/>
        </authorList>
    </citation>
    <scope>NUCLEOTIDE SEQUENCE [LARGE SCALE GENOMIC DNA]</scope>
    <source>
        <strain evidence="2 3">DSM 1084</strain>
    </source>
</reference>
<protein>
    <submittedName>
        <fullName evidence="2">Uncharacterized protein</fullName>
    </submittedName>
</protein>
<sequence>MGDTNDKPPAKEGWLVKLNLVLTMVLAALGFWLNFNSQQQKLAFDEQKLAIEKLQSLLATNRDQREERGSREQMRLQLFDKVSVSLQKGEDRHVEAARALVESLLSTNDPVESELRVGLIRALSLGAPPAKQQELIEAANKEATFRTEQKALEADVLRRAEKPFARESPLAAYRVDVFYCAGVSAAANESKAQWVQKTLRERIAGIQVRVRELAPSINASPGYGITRSEVRYETATEARAAEELASILSTGGTRLPLRPVNNATPLYLSVFAC</sequence>
<evidence type="ECO:0000256" key="1">
    <source>
        <dbReference type="SAM" id="Phobius"/>
    </source>
</evidence>
<dbReference type="Proteomes" id="UP000293912">
    <property type="component" value="Chromosome"/>
</dbReference>
<evidence type="ECO:0000313" key="3">
    <source>
        <dbReference type="Proteomes" id="UP000293912"/>
    </source>
</evidence>
<dbReference type="AlphaFoldDB" id="A0A4P6X3I5"/>
<keyword evidence="3" id="KW-1185">Reference proteome</keyword>
<evidence type="ECO:0000313" key="2">
    <source>
        <dbReference type="EMBL" id="QBM29699.1"/>
    </source>
</evidence>
<dbReference type="EMBL" id="CP037867">
    <property type="protein sequence ID" value="QBM29699.1"/>
    <property type="molecule type" value="Genomic_DNA"/>
</dbReference>
<keyword evidence="1" id="KW-0812">Transmembrane</keyword>
<proteinExistence type="predicted"/>
<feature type="transmembrane region" description="Helical" evidence="1">
    <location>
        <begin position="14"/>
        <end position="35"/>
    </location>
</feature>
<keyword evidence="1" id="KW-0472">Membrane</keyword>
<organism evidence="2 3">
    <name type="scientific">Hydrogenophaga pseudoflava</name>
    <name type="common">Pseudomonas carboxydoflava</name>
    <dbReference type="NCBI Taxonomy" id="47421"/>
    <lineage>
        <taxon>Bacteria</taxon>
        <taxon>Pseudomonadati</taxon>
        <taxon>Pseudomonadota</taxon>
        <taxon>Betaproteobacteria</taxon>
        <taxon>Burkholderiales</taxon>
        <taxon>Comamonadaceae</taxon>
        <taxon>Hydrogenophaga</taxon>
    </lineage>
</organism>